<feature type="domain" description="HTH CENPB-type" evidence="2">
    <location>
        <begin position="86"/>
        <end position="158"/>
    </location>
</feature>
<dbReference type="SUPFAM" id="SSF46689">
    <property type="entry name" value="Homeodomain-like"/>
    <property type="match status" value="1"/>
</dbReference>
<dbReference type="GO" id="GO:0003677">
    <property type="term" value="F:DNA binding"/>
    <property type="evidence" value="ECO:0007669"/>
    <property type="project" value="UniProtKB-KW"/>
</dbReference>
<dbReference type="PANTHER" id="PTHR19303">
    <property type="entry name" value="TRANSPOSON"/>
    <property type="match status" value="1"/>
</dbReference>
<gene>
    <name evidence="3" type="primary">Jrkl_10</name>
    <name evidence="3" type="ORF">GTO96_0004530</name>
</gene>
<dbReference type="InterPro" id="IPR050863">
    <property type="entry name" value="CenT-Element_Derived"/>
</dbReference>
<dbReference type="Gene3D" id="1.10.10.60">
    <property type="entry name" value="Homeodomain-like"/>
    <property type="match status" value="1"/>
</dbReference>
<evidence type="ECO:0000313" key="3">
    <source>
        <dbReference type="EMBL" id="KAG2469150.1"/>
    </source>
</evidence>
<dbReference type="Gene3D" id="3.30.420.10">
    <property type="entry name" value="Ribonuclease H-like superfamily/Ribonuclease H"/>
    <property type="match status" value="1"/>
</dbReference>
<dbReference type="InterPro" id="IPR036397">
    <property type="entry name" value="RNaseH_sf"/>
</dbReference>
<sequence length="544" mass="61477">MAEHSAASAEERAVNVSSECKKLGEKLGDRLAALEDGSRRYNVRIEGLPENRESSNPVKFATELFSKIIGGDFKAESEIAAAYRRKRSKTTVSSYEKLDEALFLWFTQERQKGIPITGPLIQEKALQLNKLMDGDVSFTASCGFLDRWKKRHGIRQLTITGEKLSADNKAAVEYLEEFKCIISSYSPQQVYNADETGLNFKALPTKSLASQEERSAPGFKMDKQCLTVLACSNASATNKLPLMVIGKLAKPRCFKNINMNSLPVFYRNQKKAWMDRALFQEWFDKQFVPKVKAFNKENGLPPRALLLIVNAPSHPEEMQVVCDDIKAIFLPPNVTSILQPMDQGVLQALKQNYRKMLLRSLLEDNEELTILDKLKKMNIKDVIYWVAEAWENTRKESLQKSWKNLWPELEFVQTVFPPTKENCELIQLVKRMPGCENAEEECVEEWTAVDDCGHEEYTDDDIVAAVQGTSADLDADDSEEEGDAPTDVVPHTAAASALDLALRYVEQHADATPTDVMFMRRWRNIASSSSFSSLRQKKITDFTS</sequence>
<comment type="caution">
    <text evidence="3">The sequence shown here is derived from an EMBL/GenBank/DDBJ whole genome shotgun (WGS) entry which is preliminary data.</text>
</comment>
<protein>
    <submittedName>
        <fullName evidence="3">JERKL protein</fullName>
    </submittedName>
</protein>
<dbReference type="EMBL" id="JAATIS010000220">
    <property type="protein sequence ID" value="KAG2469150.1"/>
    <property type="molecule type" value="Genomic_DNA"/>
</dbReference>
<feature type="non-terminal residue" evidence="3">
    <location>
        <position position="1"/>
    </location>
</feature>
<dbReference type="PANTHER" id="PTHR19303:SF16">
    <property type="entry name" value="JERKY PROTEIN HOMOLOG-LIKE"/>
    <property type="match status" value="1"/>
</dbReference>
<feature type="non-terminal residue" evidence="3">
    <location>
        <position position="544"/>
    </location>
</feature>
<evidence type="ECO:0000313" key="4">
    <source>
        <dbReference type="Proteomes" id="UP000886611"/>
    </source>
</evidence>
<dbReference type="Proteomes" id="UP000886611">
    <property type="component" value="Unassembled WGS sequence"/>
</dbReference>
<dbReference type="SMART" id="SM00674">
    <property type="entry name" value="CENPB"/>
    <property type="match status" value="1"/>
</dbReference>
<dbReference type="Pfam" id="PF03221">
    <property type="entry name" value="HTH_Tnp_Tc5"/>
    <property type="match status" value="1"/>
</dbReference>
<dbReference type="InterPro" id="IPR004875">
    <property type="entry name" value="DDE_SF_endonuclease_dom"/>
</dbReference>
<dbReference type="InterPro" id="IPR009057">
    <property type="entry name" value="Homeodomain-like_sf"/>
</dbReference>
<proteinExistence type="predicted"/>
<dbReference type="AlphaFoldDB" id="A0A8X7XKX8"/>
<evidence type="ECO:0000256" key="1">
    <source>
        <dbReference type="ARBA" id="ARBA00023125"/>
    </source>
</evidence>
<keyword evidence="1" id="KW-0238">DNA-binding</keyword>
<name>A0A8X7XKX8_POLSE</name>
<evidence type="ECO:0000259" key="2">
    <source>
        <dbReference type="PROSITE" id="PS51253"/>
    </source>
</evidence>
<reference evidence="3 4" key="1">
    <citation type="journal article" date="2021" name="Cell">
        <title>Tracing the genetic footprints of vertebrate landing in non-teleost ray-finned fishes.</title>
        <authorList>
            <person name="Bi X."/>
            <person name="Wang K."/>
            <person name="Yang L."/>
            <person name="Pan H."/>
            <person name="Jiang H."/>
            <person name="Wei Q."/>
            <person name="Fang M."/>
            <person name="Yu H."/>
            <person name="Zhu C."/>
            <person name="Cai Y."/>
            <person name="He Y."/>
            <person name="Gan X."/>
            <person name="Zeng H."/>
            <person name="Yu D."/>
            <person name="Zhu Y."/>
            <person name="Jiang H."/>
            <person name="Qiu Q."/>
            <person name="Yang H."/>
            <person name="Zhang Y.E."/>
            <person name="Wang W."/>
            <person name="Zhu M."/>
            <person name="He S."/>
            <person name="Zhang G."/>
        </authorList>
    </citation>
    <scope>NUCLEOTIDE SEQUENCE [LARGE SCALE GENOMIC DNA]</scope>
    <source>
        <strain evidence="3">Bchr_013</strain>
    </source>
</reference>
<keyword evidence="4" id="KW-1185">Reference proteome</keyword>
<dbReference type="PROSITE" id="PS51253">
    <property type="entry name" value="HTH_CENPB"/>
    <property type="match status" value="1"/>
</dbReference>
<dbReference type="Pfam" id="PF03184">
    <property type="entry name" value="DDE_1"/>
    <property type="match status" value="1"/>
</dbReference>
<organism evidence="3 4">
    <name type="scientific">Polypterus senegalus</name>
    <name type="common">Senegal bichir</name>
    <dbReference type="NCBI Taxonomy" id="55291"/>
    <lineage>
        <taxon>Eukaryota</taxon>
        <taxon>Metazoa</taxon>
        <taxon>Chordata</taxon>
        <taxon>Craniata</taxon>
        <taxon>Vertebrata</taxon>
        <taxon>Euteleostomi</taxon>
        <taxon>Actinopterygii</taxon>
        <taxon>Polypteriformes</taxon>
        <taxon>Polypteridae</taxon>
        <taxon>Polypterus</taxon>
    </lineage>
</organism>
<accession>A0A8X7XKX8</accession>
<dbReference type="InterPro" id="IPR006600">
    <property type="entry name" value="HTH_CenpB_DNA-bd_dom"/>
</dbReference>
<dbReference type="GO" id="GO:0005634">
    <property type="term" value="C:nucleus"/>
    <property type="evidence" value="ECO:0007669"/>
    <property type="project" value="TreeGrafter"/>
</dbReference>